<name>Q1YPU5_9GAMM</name>
<dbReference type="AlphaFoldDB" id="Q1YPU5"/>
<evidence type="ECO:0008006" key="3">
    <source>
        <dbReference type="Google" id="ProtNLM"/>
    </source>
</evidence>
<protein>
    <recommendedName>
        <fullName evidence="3">Acyl carrier protein</fullName>
    </recommendedName>
</protein>
<keyword evidence="2" id="KW-1185">Reference proteome</keyword>
<proteinExistence type="predicted"/>
<evidence type="ECO:0000313" key="2">
    <source>
        <dbReference type="Proteomes" id="UP000005555"/>
    </source>
</evidence>
<gene>
    <name evidence="1" type="ORF">GB2207_05869</name>
</gene>
<accession>Q1YPU5</accession>
<reference evidence="1 2" key="1">
    <citation type="submission" date="2006-03" db="EMBL/GenBank/DDBJ databases">
        <authorList>
            <person name="Giovannoni S.J."/>
            <person name="Cho J.-C."/>
            <person name="Ferriera S."/>
            <person name="Johnson J."/>
            <person name="Kravitz S."/>
            <person name="Halpern A."/>
            <person name="Remington K."/>
            <person name="Beeson K."/>
            <person name="Tran B."/>
            <person name="Rogers Y.-H."/>
            <person name="Friedman R."/>
            <person name="Venter J.C."/>
        </authorList>
    </citation>
    <scope>NUCLEOTIDE SEQUENCE [LARGE SCALE GENOMIC DNA]</scope>
    <source>
        <strain evidence="1 2">HTCC2207</strain>
    </source>
</reference>
<dbReference type="HOGENOM" id="CLU_219775_0_0_6"/>
<comment type="caution">
    <text evidence="1">The sequence shown here is derived from an EMBL/GenBank/DDBJ whole genome shotgun (WGS) entry which is preliminary data.</text>
</comment>
<sequence length="37" mass="4051">MILVAAIEEEFDIIIDVDDVIAMSGFLEAKTIVAKNL</sequence>
<dbReference type="STRING" id="314287.GB2207_05869"/>
<organism evidence="1 2">
    <name type="scientific">gamma proteobacterium HTCC2207</name>
    <dbReference type="NCBI Taxonomy" id="314287"/>
    <lineage>
        <taxon>Bacteria</taxon>
        <taxon>Pseudomonadati</taxon>
        <taxon>Pseudomonadota</taxon>
        <taxon>Gammaproteobacteria</taxon>
        <taxon>Cellvibrionales</taxon>
        <taxon>Porticoccaceae</taxon>
        <taxon>SAR92 clade</taxon>
    </lineage>
</organism>
<dbReference type="Proteomes" id="UP000005555">
    <property type="component" value="Unassembled WGS sequence"/>
</dbReference>
<evidence type="ECO:0000313" key="1">
    <source>
        <dbReference type="EMBL" id="EAS46264.1"/>
    </source>
</evidence>
<dbReference type="EMBL" id="AAPI01000008">
    <property type="protein sequence ID" value="EAS46264.1"/>
    <property type="molecule type" value="Genomic_DNA"/>
</dbReference>